<feature type="chain" id="PRO_5020027920" description="Tail specific protease domain-containing protein" evidence="1">
    <location>
        <begin position="22"/>
        <end position="559"/>
    </location>
</feature>
<dbReference type="KEGG" id="mhyv:MHSN_02095"/>
<dbReference type="Pfam" id="PF03572">
    <property type="entry name" value="Peptidase_S41"/>
    <property type="match status" value="1"/>
</dbReference>
<evidence type="ECO:0000313" key="4">
    <source>
        <dbReference type="Proteomes" id="UP000264882"/>
    </source>
</evidence>
<dbReference type="EMBL" id="CP008748">
    <property type="protein sequence ID" value="ASI53969.1"/>
    <property type="molecule type" value="Genomic_DNA"/>
</dbReference>
<dbReference type="SMART" id="SM00245">
    <property type="entry name" value="TSPc"/>
    <property type="match status" value="1"/>
</dbReference>
<organism evidence="3 4">
    <name type="scientific">Metamycoplasma hyosynoviae</name>
    <dbReference type="NCBI Taxonomy" id="29559"/>
    <lineage>
        <taxon>Bacteria</taxon>
        <taxon>Bacillati</taxon>
        <taxon>Mycoplasmatota</taxon>
        <taxon>Mycoplasmoidales</taxon>
        <taxon>Metamycoplasmataceae</taxon>
        <taxon>Metamycoplasma</taxon>
    </lineage>
</organism>
<reference evidence="3 4" key="1">
    <citation type="submission" date="2014-06" db="EMBL/GenBank/DDBJ databases">
        <title>The Whole Genome Sequence of Mycoplasma hyosynoviae strain ATCC 27095.</title>
        <authorList>
            <person name="Calcutt M.J."/>
            <person name="Foecking M.F."/>
        </authorList>
    </citation>
    <scope>NUCLEOTIDE SEQUENCE [LARGE SCALE GENOMIC DNA]</scope>
    <source>
        <strain evidence="3 4">M60</strain>
    </source>
</reference>
<evidence type="ECO:0000313" key="3">
    <source>
        <dbReference type="EMBL" id="ASI53969.1"/>
    </source>
</evidence>
<dbReference type="InterPro" id="IPR005151">
    <property type="entry name" value="Tail-specific_protease"/>
</dbReference>
<keyword evidence="4" id="KW-1185">Reference proteome</keyword>
<feature type="signal peptide" evidence="1">
    <location>
        <begin position="1"/>
        <end position="21"/>
    </location>
</feature>
<dbReference type="SUPFAM" id="SSF52096">
    <property type="entry name" value="ClpP/crotonase"/>
    <property type="match status" value="1"/>
</dbReference>
<name>A0A4P1QGD9_9BACT</name>
<dbReference type="AlphaFoldDB" id="A0A4P1QGD9"/>
<evidence type="ECO:0000259" key="2">
    <source>
        <dbReference type="SMART" id="SM00245"/>
    </source>
</evidence>
<dbReference type="Proteomes" id="UP000264882">
    <property type="component" value="Chromosome"/>
</dbReference>
<feature type="domain" description="Tail specific protease" evidence="2">
    <location>
        <begin position="333"/>
        <end position="544"/>
    </location>
</feature>
<keyword evidence="1" id="KW-0732">Signal</keyword>
<evidence type="ECO:0000256" key="1">
    <source>
        <dbReference type="SAM" id="SignalP"/>
    </source>
</evidence>
<accession>A0A4P1QGD9</accession>
<dbReference type="RefSeq" id="WP_119863861.1">
    <property type="nucleotide sequence ID" value="NZ_CP008748.1"/>
</dbReference>
<dbReference type="GO" id="GO:0006508">
    <property type="term" value="P:proteolysis"/>
    <property type="evidence" value="ECO:0007669"/>
    <property type="project" value="InterPro"/>
</dbReference>
<dbReference type="GO" id="GO:0008236">
    <property type="term" value="F:serine-type peptidase activity"/>
    <property type="evidence" value="ECO:0007669"/>
    <property type="project" value="InterPro"/>
</dbReference>
<gene>
    <name evidence="3" type="ORF">MHSN_02095</name>
</gene>
<protein>
    <recommendedName>
        <fullName evidence="2">Tail specific protease domain-containing protein</fullName>
    </recommendedName>
</protein>
<dbReference type="PROSITE" id="PS51257">
    <property type="entry name" value="PROKAR_LIPOPROTEIN"/>
    <property type="match status" value="1"/>
</dbReference>
<dbReference type="InterPro" id="IPR029045">
    <property type="entry name" value="ClpP/crotonase-like_dom_sf"/>
</dbReference>
<dbReference type="Gene3D" id="3.90.226.10">
    <property type="entry name" value="2-enoyl-CoA Hydratase, Chain A, domain 1"/>
    <property type="match status" value="1"/>
</dbReference>
<sequence>MRIKNKLFLSLFALPVIASFAVSSCWWKDNYPNDNDKNIKVKQFSLHSKTNDYSITDNQLINTYYLDDKMMPYVSLSEIIKKLNGYFKLIIPYGNYREGIVTIKSSGSGYVKFNHIANTIEFSSSNVFWNLLKKNNNYDFNQFIDYEHFKVNDTKYKPKTLNLNEYNFDLLFYKRNLLLPLSIMNFLFFSHNYYNLYFNGDKYLFVKDMMKDDSNPDKISSYRDTIQTQEFRWDNYNFLNLVLDNFYGLKSYKKITKFNSYIDPEIKKNILSPIASENTKGYATLLHKNLDELHTSMLMSSFFMKKNDELSNYGEYLSSAFRQKYQQNMLFLRRKFEQKMVEGKLKPNWYNVFGDTAVITFNNFKIGSKAQIESLNPHLYDTYFLFRRVMEQIKTIPEIKKIIVDISLNGGGSVAAMYKSLGFISDKQIKSFEEDQTINIVKETGAVVDTDGDGKYPNDAYSQYKWYTLTSINSFSAANSFTSIFKDSKFGKVIGQKTGGGACSILPVVLPDGTTFVISNAENTEINHKYEIIEAGIDPDVKIELNDYYEYEKIIPLLK</sequence>
<proteinExistence type="predicted"/>